<evidence type="ECO:0000259" key="3">
    <source>
        <dbReference type="Pfam" id="PF10073"/>
    </source>
</evidence>
<name>A0A4R2D322_SHIGR</name>
<dbReference type="GO" id="GO:0003677">
    <property type="term" value="F:DNA binding"/>
    <property type="evidence" value="ECO:0007669"/>
    <property type="project" value="InterPro"/>
</dbReference>
<feature type="domain" description="GapR-like DNA-binding" evidence="3">
    <location>
        <begin position="14"/>
        <end position="84"/>
    </location>
</feature>
<organism evidence="4 5">
    <name type="scientific">Shinella granuli</name>
    <dbReference type="NCBI Taxonomy" id="323621"/>
    <lineage>
        <taxon>Bacteria</taxon>
        <taxon>Pseudomonadati</taxon>
        <taxon>Pseudomonadota</taxon>
        <taxon>Alphaproteobacteria</taxon>
        <taxon>Hyphomicrobiales</taxon>
        <taxon>Rhizobiaceae</taxon>
        <taxon>Shinella</taxon>
    </lineage>
</organism>
<dbReference type="InterPro" id="IPR046367">
    <property type="entry name" value="GapR-like_DNA-bd"/>
</dbReference>
<sequence>MSTDTTIPDANGVARDQLRAFVERIERTEEEIATLNADKSDIYKEARAVGFDVKVLRKVVAKRKLETHVREEQDAIFDMYWEALYGAPVHVHTRTRENIEELRSDNGLNIQTKHEDIRTAPETADELSRPAPLAGSGGDRSIPSPDAGGVKMDAVQRTPGRADDLSAHKSAQSGQATNTHSEKATVATQGEATAPTSDERVSLQVDDRSDAAANAGGDDVDGSAERANHDENGEGAARALPAKPKFVLRPYCRNPGETCGGSGTTHCHSCLKAREEVAA</sequence>
<evidence type="ECO:0000313" key="4">
    <source>
        <dbReference type="EMBL" id="TCN48076.1"/>
    </source>
</evidence>
<protein>
    <submittedName>
        <fullName evidence="4">Uncharacterized protein (UPF0335 family)</fullName>
    </submittedName>
</protein>
<feature type="compositionally biased region" description="Polar residues" evidence="2">
    <location>
        <begin position="169"/>
        <end position="179"/>
    </location>
</feature>
<keyword evidence="5" id="KW-1185">Reference proteome</keyword>
<reference evidence="4 5" key="1">
    <citation type="submission" date="2019-03" db="EMBL/GenBank/DDBJ databases">
        <title>Genomic Encyclopedia of Type Strains, Phase IV (KMG-IV): sequencing the most valuable type-strain genomes for metagenomic binning, comparative biology and taxonomic classification.</title>
        <authorList>
            <person name="Goeker M."/>
        </authorList>
    </citation>
    <scope>NUCLEOTIDE SEQUENCE [LARGE SCALE GENOMIC DNA]</scope>
    <source>
        <strain evidence="4 5">DSM 18401</strain>
    </source>
</reference>
<feature type="compositionally biased region" description="Basic and acidic residues" evidence="2">
    <location>
        <begin position="197"/>
        <end position="210"/>
    </location>
</feature>
<feature type="compositionally biased region" description="Polar residues" evidence="2">
    <location>
        <begin position="186"/>
        <end position="196"/>
    </location>
</feature>
<evidence type="ECO:0000313" key="5">
    <source>
        <dbReference type="Proteomes" id="UP000295351"/>
    </source>
</evidence>
<gene>
    <name evidence="4" type="ORF">EV665_102605</name>
</gene>
<feature type="compositionally biased region" description="Basic and acidic residues" evidence="2">
    <location>
        <begin position="223"/>
        <end position="232"/>
    </location>
</feature>
<comment type="caution">
    <text evidence="4">The sequence shown here is derived from an EMBL/GenBank/DDBJ whole genome shotgun (WGS) entry which is preliminary data.</text>
</comment>
<dbReference type="RefSeq" id="WP_245507645.1">
    <property type="nucleotide sequence ID" value="NZ_BAABEI010000012.1"/>
</dbReference>
<dbReference type="Pfam" id="PF10073">
    <property type="entry name" value="GapR_DNA-bd"/>
    <property type="match status" value="1"/>
</dbReference>
<dbReference type="Proteomes" id="UP000295351">
    <property type="component" value="Unassembled WGS sequence"/>
</dbReference>
<proteinExistence type="predicted"/>
<keyword evidence="1" id="KW-0175">Coiled coil</keyword>
<dbReference type="AlphaFoldDB" id="A0A4R2D322"/>
<evidence type="ECO:0000256" key="2">
    <source>
        <dbReference type="SAM" id="MobiDB-lite"/>
    </source>
</evidence>
<dbReference type="EMBL" id="SLVX01000002">
    <property type="protein sequence ID" value="TCN48076.1"/>
    <property type="molecule type" value="Genomic_DNA"/>
</dbReference>
<feature type="coiled-coil region" evidence="1">
    <location>
        <begin position="11"/>
        <end position="45"/>
    </location>
</feature>
<evidence type="ECO:0000256" key="1">
    <source>
        <dbReference type="SAM" id="Coils"/>
    </source>
</evidence>
<accession>A0A4R2D322</accession>
<feature type="region of interest" description="Disordered" evidence="2">
    <location>
        <begin position="105"/>
        <end position="241"/>
    </location>
</feature>